<dbReference type="PROSITE" id="PS50931">
    <property type="entry name" value="HTH_LYSR"/>
    <property type="match status" value="1"/>
</dbReference>
<evidence type="ECO:0000256" key="1">
    <source>
        <dbReference type="ARBA" id="ARBA00009437"/>
    </source>
</evidence>
<dbReference type="EMBL" id="CCMZ01000023">
    <property type="protein sequence ID" value="CDX19226.1"/>
    <property type="molecule type" value="Genomic_DNA"/>
</dbReference>
<dbReference type="InterPro" id="IPR036388">
    <property type="entry name" value="WH-like_DNA-bd_sf"/>
</dbReference>
<dbReference type="InterPro" id="IPR036390">
    <property type="entry name" value="WH_DNA-bd_sf"/>
</dbReference>
<dbReference type="Gene3D" id="3.40.190.10">
    <property type="entry name" value="Periplasmic binding protein-like II"/>
    <property type="match status" value="2"/>
</dbReference>
<dbReference type="Gene3D" id="1.10.10.10">
    <property type="entry name" value="Winged helix-like DNA-binding domain superfamily/Winged helix DNA-binding domain"/>
    <property type="match status" value="1"/>
</dbReference>
<dbReference type="SUPFAM" id="SSF53850">
    <property type="entry name" value="Periplasmic binding protein-like II"/>
    <property type="match status" value="1"/>
</dbReference>
<protein>
    <submittedName>
        <fullName evidence="6">Transcriptional regulator</fullName>
    </submittedName>
</protein>
<feature type="domain" description="HTH lysR-type" evidence="5">
    <location>
        <begin position="13"/>
        <end position="70"/>
    </location>
</feature>
<dbReference type="PANTHER" id="PTHR30537">
    <property type="entry name" value="HTH-TYPE TRANSCRIPTIONAL REGULATOR"/>
    <property type="match status" value="1"/>
</dbReference>
<evidence type="ECO:0000259" key="5">
    <source>
        <dbReference type="PROSITE" id="PS50931"/>
    </source>
</evidence>
<dbReference type="PANTHER" id="PTHR30537:SF74">
    <property type="entry name" value="HTH-TYPE TRANSCRIPTIONAL REGULATOR TRPI"/>
    <property type="match status" value="1"/>
</dbReference>
<dbReference type="InterPro" id="IPR005119">
    <property type="entry name" value="LysR_subst-bd"/>
</dbReference>
<accession>A0A090FJT5</accession>
<keyword evidence="2" id="KW-0805">Transcription regulation</keyword>
<keyword evidence="4" id="KW-0804">Transcription</keyword>
<keyword evidence="3" id="KW-0238">DNA-binding</keyword>
<comment type="similarity">
    <text evidence="1">Belongs to the LysR transcriptional regulatory family.</text>
</comment>
<dbReference type="SUPFAM" id="SSF46785">
    <property type="entry name" value="Winged helix' DNA-binding domain"/>
    <property type="match status" value="1"/>
</dbReference>
<dbReference type="Proteomes" id="UP000045285">
    <property type="component" value="Unassembled WGS sequence"/>
</dbReference>
<gene>
    <name evidence="6" type="ORF">MPL3356_30072</name>
</gene>
<dbReference type="GO" id="GO:0003700">
    <property type="term" value="F:DNA-binding transcription factor activity"/>
    <property type="evidence" value="ECO:0007669"/>
    <property type="project" value="InterPro"/>
</dbReference>
<dbReference type="CDD" id="cd08432">
    <property type="entry name" value="PBP2_GcdR_TrpI_HvrB_AmpR_like"/>
    <property type="match status" value="1"/>
</dbReference>
<dbReference type="InterPro" id="IPR058163">
    <property type="entry name" value="LysR-type_TF_proteobact-type"/>
</dbReference>
<proteinExistence type="inferred from homology"/>
<dbReference type="AlphaFoldDB" id="A0A090FJT5"/>
<organism evidence="6 7">
    <name type="scientific">Mesorhizobium plurifarium</name>
    <dbReference type="NCBI Taxonomy" id="69974"/>
    <lineage>
        <taxon>Bacteria</taxon>
        <taxon>Pseudomonadati</taxon>
        <taxon>Pseudomonadota</taxon>
        <taxon>Alphaproteobacteria</taxon>
        <taxon>Hyphomicrobiales</taxon>
        <taxon>Phyllobacteriaceae</taxon>
        <taxon>Mesorhizobium</taxon>
    </lineage>
</organism>
<evidence type="ECO:0000256" key="4">
    <source>
        <dbReference type="ARBA" id="ARBA00023163"/>
    </source>
</evidence>
<dbReference type="Pfam" id="PF00126">
    <property type="entry name" value="HTH_1"/>
    <property type="match status" value="1"/>
</dbReference>
<dbReference type="GO" id="GO:0043565">
    <property type="term" value="F:sequence-specific DNA binding"/>
    <property type="evidence" value="ECO:0007669"/>
    <property type="project" value="TreeGrafter"/>
</dbReference>
<dbReference type="Pfam" id="PF03466">
    <property type="entry name" value="LysR_substrate"/>
    <property type="match status" value="1"/>
</dbReference>
<name>A0A090FJT5_MESPL</name>
<sequence length="297" mass="32821">MTSDHIDSLGQLPSLRALRGFEAAARHLNLVRAGAELGITQGALSRQIKALEEHLGVQLFTRTPRGLVFTEAGDNLWDHCRRAFSMLGEGIDSVGKVRKRETLVVAIARSFATRRLAQRVGDFVERYPWIELRLDGHRHLADLSRDADVAIRVGDGRWPGLHVESLGTDPIVPVAAPSVLRRTGSEPSFEALSRETLLHFMDRDLWGAWATGRGLESPIAQRNVYFSETIIMLEAAEAGQGIAVGRQSLVKTAISRGTIVPLYSALVDDGYGYFLCCVPEALNRRKVALFRQWLLGT</sequence>
<evidence type="ECO:0000256" key="3">
    <source>
        <dbReference type="ARBA" id="ARBA00023125"/>
    </source>
</evidence>
<dbReference type="GO" id="GO:0006351">
    <property type="term" value="P:DNA-templated transcription"/>
    <property type="evidence" value="ECO:0007669"/>
    <property type="project" value="TreeGrafter"/>
</dbReference>
<evidence type="ECO:0000313" key="6">
    <source>
        <dbReference type="EMBL" id="CDX19226.1"/>
    </source>
</evidence>
<dbReference type="InterPro" id="IPR000847">
    <property type="entry name" value="LysR_HTH_N"/>
</dbReference>
<evidence type="ECO:0000313" key="7">
    <source>
        <dbReference type="Proteomes" id="UP000045285"/>
    </source>
</evidence>
<reference evidence="7" key="1">
    <citation type="submission" date="2014-08" db="EMBL/GenBank/DDBJ databases">
        <authorList>
            <person name="Moulin L."/>
        </authorList>
    </citation>
    <scope>NUCLEOTIDE SEQUENCE [LARGE SCALE GENOMIC DNA]</scope>
</reference>
<dbReference type="FunFam" id="1.10.10.10:FF:000001">
    <property type="entry name" value="LysR family transcriptional regulator"/>
    <property type="match status" value="1"/>
</dbReference>
<dbReference type="PRINTS" id="PR00039">
    <property type="entry name" value="HTHLYSR"/>
</dbReference>
<keyword evidence="7" id="KW-1185">Reference proteome</keyword>
<evidence type="ECO:0000256" key="2">
    <source>
        <dbReference type="ARBA" id="ARBA00023015"/>
    </source>
</evidence>